<dbReference type="RefSeq" id="WP_003252333.1">
    <property type="nucleotide sequence ID" value="NZ_BBNC01000068.1"/>
</dbReference>
<dbReference type="GO" id="GO:0009986">
    <property type="term" value="C:cell surface"/>
    <property type="evidence" value="ECO:0007669"/>
    <property type="project" value="UniProtKB-SubCell"/>
</dbReference>
<dbReference type="SMR" id="A0A1Y5LAD0"/>
<evidence type="ECO:0000256" key="12">
    <source>
        <dbReference type="HAMAP-Rule" id="MF_00318"/>
    </source>
</evidence>
<accession>A0A1Y5LAD0</accession>
<dbReference type="SFLD" id="SFLDG00178">
    <property type="entry name" value="enolase"/>
    <property type="match status" value="1"/>
</dbReference>
<evidence type="ECO:0000256" key="10">
    <source>
        <dbReference type="ARBA" id="ARBA00023239"/>
    </source>
</evidence>
<evidence type="ECO:0000256" key="1">
    <source>
        <dbReference type="ARBA" id="ARBA00005031"/>
    </source>
</evidence>
<feature type="binding site" evidence="12">
    <location>
        <position position="341"/>
    </location>
    <ligand>
        <name>(2R)-2-phosphoglycerate</name>
        <dbReference type="ChEBI" id="CHEBI:58289"/>
    </ligand>
</feature>
<dbReference type="SMART" id="SM01193">
    <property type="entry name" value="Enolase_N"/>
    <property type="match status" value="1"/>
</dbReference>
<dbReference type="SUPFAM" id="SSF54826">
    <property type="entry name" value="Enolase N-terminal domain-like"/>
    <property type="match status" value="1"/>
</dbReference>
<feature type="binding site" evidence="12 15">
    <location>
        <position position="246"/>
    </location>
    <ligand>
        <name>Mg(2+)</name>
        <dbReference type="ChEBI" id="CHEBI:18420"/>
    </ligand>
</feature>
<keyword evidence="6 12" id="KW-0964">Secreted</keyword>
<dbReference type="Gene3D" id="3.20.20.120">
    <property type="entry name" value="Enolase-like C-terminal domain"/>
    <property type="match status" value="1"/>
</dbReference>
<keyword evidence="10 12" id="KW-0456">Lyase</keyword>
<protein>
    <recommendedName>
        <fullName evidence="4 12">Enolase</fullName>
        <ecNumber evidence="3 12">4.2.1.11</ecNumber>
    </recommendedName>
    <alternativeName>
        <fullName evidence="12">2-phospho-D-glycerate hydro-lyase</fullName>
    </alternativeName>
    <alternativeName>
        <fullName evidence="12">2-phosphoglycerate dehydratase</fullName>
    </alternativeName>
</protein>
<feature type="binding site" evidence="12">
    <location>
        <position position="167"/>
    </location>
    <ligand>
        <name>(2R)-2-phosphoglycerate</name>
        <dbReference type="ChEBI" id="CHEBI:58289"/>
    </ligand>
</feature>
<feature type="binding site" evidence="14">
    <location>
        <position position="289"/>
    </location>
    <ligand>
        <name>substrate</name>
    </ligand>
</feature>
<feature type="binding site" evidence="14">
    <location>
        <position position="316"/>
    </location>
    <ligand>
        <name>substrate</name>
    </ligand>
</feature>
<dbReference type="PANTHER" id="PTHR11902:SF1">
    <property type="entry name" value="ENOLASE"/>
    <property type="match status" value="1"/>
</dbReference>
<proteinExistence type="inferred from homology"/>
<comment type="cofactor">
    <cofactor evidence="15">
        <name>Mg(2+)</name>
        <dbReference type="ChEBI" id="CHEBI:18420"/>
    </cofactor>
    <text evidence="15">Mg(2+) is required for catalysis and for stabilizing the dimer.</text>
</comment>
<dbReference type="PROSITE" id="PS00164">
    <property type="entry name" value="ENOLASE"/>
    <property type="match status" value="1"/>
</dbReference>
<dbReference type="UniPathway" id="UPA00109">
    <property type="reaction ID" value="UER00187"/>
</dbReference>
<keyword evidence="5 12" id="KW-0963">Cytoplasm</keyword>
<comment type="subunit">
    <text evidence="12">Component of the RNA degradosome, a multiprotein complex involved in RNA processing and mRNA degradation.</text>
</comment>
<dbReference type="GO" id="GO:0004634">
    <property type="term" value="F:phosphopyruvate hydratase activity"/>
    <property type="evidence" value="ECO:0007669"/>
    <property type="project" value="UniProtKB-UniRule"/>
</dbReference>
<evidence type="ECO:0000256" key="9">
    <source>
        <dbReference type="ARBA" id="ARBA00023152"/>
    </source>
</evidence>
<dbReference type="SFLD" id="SFLDF00002">
    <property type="entry name" value="enolase"/>
    <property type="match status" value="1"/>
</dbReference>
<evidence type="ECO:0000256" key="8">
    <source>
        <dbReference type="ARBA" id="ARBA00022842"/>
    </source>
</evidence>
<dbReference type="InterPro" id="IPR036849">
    <property type="entry name" value="Enolase-like_C_sf"/>
</dbReference>
<dbReference type="NCBIfam" id="TIGR01060">
    <property type="entry name" value="eno"/>
    <property type="match status" value="1"/>
</dbReference>
<dbReference type="InterPro" id="IPR029017">
    <property type="entry name" value="Enolase-like_N"/>
</dbReference>
<evidence type="ECO:0000256" key="13">
    <source>
        <dbReference type="PIRSR" id="PIRSR001400-1"/>
    </source>
</evidence>
<feature type="binding site" evidence="12">
    <location>
        <position position="392"/>
    </location>
    <ligand>
        <name>(2R)-2-phosphoglycerate</name>
        <dbReference type="ChEBI" id="CHEBI:58289"/>
    </ligand>
</feature>
<sequence>MAKIVDIKGREVLDSRGNPTVEADVLLDNGIIGSACAPSGASTGSREALELRDGDKSRYLGKGVLKAVANINGPIRDLLLGKDPSDQKALDRAMIELDGTENKAKLGANAILAVSLAAAKAAAQDQDLPLYAHIANLNGTPGQYSMPVPMMNIINGGEHADNNVDIQEFMVQPVGAKTFSDGLRMGTEIFHHLKAVLKARGLNTAVGDEGGFAPNLASNEDALGAIAEAVEKAGYKLGTDVTLALDCAASEFYEDGKYNLSGEGKSFDAEGFADYLKGLTERFPIISIEDGLDESDWAGWKILTDKIGEKVQLVGDDLFVTNTKILKEGIEKGIGNSILIKFNQIGSLTETLEAIQMAKAAGYTAVISHRSGETEDSTIADLAVGTAAGQIKTGSLCRSDRVSKYNQLLRIEEQLGAKAVYRGRAEFRG</sequence>
<dbReference type="Pfam" id="PF00113">
    <property type="entry name" value="Enolase_C"/>
    <property type="match status" value="1"/>
</dbReference>
<name>A0A1Y5LAD0_PSEPU</name>
<dbReference type="InterPro" id="IPR020810">
    <property type="entry name" value="Enolase_C"/>
</dbReference>
<dbReference type="OMA" id="RCMMSHR"/>
<dbReference type="PRINTS" id="PR00148">
    <property type="entry name" value="ENOLASE"/>
</dbReference>
<feature type="binding site" evidence="12">
    <location>
        <position position="371"/>
    </location>
    <ligand>
        <name>(2R)-2-phosphoglycerate</name>
        <dbReference type="ChEBI" id="CHEBI:58289"/>
    </ligand>
</feature>
<organism evidence="18 19">
    <name type="scientific">Pseudomonas putida</name>
    <name type="common">Arthrobacter siderocapsulatus</name>
    <dbReference type="NCBI Taxonomy" id="303"/>
    <lineage>
        <taxon>Bacteria</taxon>
        <taxon>Pseudomonadati</taxon>
        <taxon>Pseudomonadota</taxon>
        <taxon>Gammaproteobacteria</taxon>
        <taxon>Pseudomonadales</taxon>
        <taxon>Pseudomonadaceae</taxon>
        <taxon>Pseudomonas</taxon>
    </lineage>
</organism>
<dbReference type="EMBL" id="CP059052">
    <property type="protein sequence ID" value="QLJ15445.1"/>
    <property type="molecule type" value="Genomic_DNA"/>
</dbReference>
<feature type="binding site" evidence="14">
    <location>
        <position position="392"/>
    </location>
    <ligand>
        <name>substrate</name>
    </ligand>
</feature>
<dbReference type="SUPFAM" id="SSF51604">
    <property type="entry name" value="Enolase C-terminal domain-like"/>
    <property type="match status" value="1"/>
</dbReference>
<evidence type="ECO:0000259" key="16">
    <source>
        <dbReference type="SMART" id="SM01192"/>
    </source>
</evidence>
<dbReference type="GeneID" id="83681909"/>
<evidence type="ECO:0000256" key="3">
    <source>
        <dbReference type="ARBA" id="ARBA00012058"/>
    </source>
</evidence>
<dbReference type="HAMAP" id="MF_00318">
    <property type="entry name" value="Enolase"/>
    <property type="match status" value="1"/>
</dbReference>
<dbReference type="GO" id="GO:0006096">
    <property type="term" value="P:glycolytic process"/>
    <property type="evidence" value="ECO:0007669"/>
    <property type="project" value="UniProtKB-UniRule"/>
</dbReference>
<comment type="subcellular location">
    <subcellularLocation>
        <location evidence="12">Cytoplasm</location>
    </subcellularLocation>
    <subcellularLocation>
        <location evidence="12">Secreted</location>
    </subcellularLocation>
    <subcellularLocation>
        <location evidence="12">Cell surface</location>
    </subcellularLocation>
    <text evidence="12">Fractions of enolase are present in both the cytoplasm and on the cell surface.</text>
</comment>
<dbReference type="SMART" id="SM01192">
    <property type="entry name" value="Enolase_C"/>
    <property type="match status" value="1"/>
</dbReference>
<feature type="binding site" evidence="14">
    <location>
        <position position="159"/>
    </location>
    <ligand>
        <name>substrate</name>
    </ligand>
</feature>
<gene>
    <name evidence="12 18" type="primary">eno</name>
    <name evidence="18" type="ORF">H0H12_05690</name>
</gene>
<comment type="similarity">
    <text evidence="2 12">Belongs to the enolase family.</text>
</comment>
<reference evidence="18 19" key="1">
    <citation type="journal article" date="2009" name="Mikrobiologiia">
        <title>[Phenanthren biodegradation and interaction of Pseudomonas putida BS3701 and Burkholderia sp.BS3702 in plant rhizosphere].</title>
        <authorList>
            <person name="Ovchinnikova A.A."/>
            <person name="Vetrova A.A."/>
            <person name="Filonov A.E."/>
            <person name="Boronin A.M."/>
        </authorList>
    </citation>
    <scope>NUCLEOTIDE SEQUENCE [LARGE SCALE GENOMIC DNA]</scope>
    <source>
        <strain evidence="18 19">BS3701</strain>
    </source>
</reference>
<dbReference type="SFLD" id="SFLDS00001">
    <property type="entry name" value="Enolase"/>
    <property type="match status" value="1"/>
</dbReference>
<dbReference type="PANTHER" id="PTHR11902">
    <property type="entry name" value="ENOLASE"/>
    <property type="match status" value="1"/>
</dbReference>
<dbReference type="FunFam" id="3.20.20.120:FF:000001">
    <property type="entry name" value="Enolase"/>
    <property type="match status" value="1"/>
</dbReference>
<dbReference type="PIRSF" id="PIRSF001400">
    <property type="entry name" value="Enolase"/>
    <property type="match status" value="1"/>
</dbReference>
<dbReference type="GO" id="GO:0000287">
    <property type="term" value="F:magnesium ion binding"/>
    <property type="evidence" value="ECO:0007669"/>
    <property type="project" value="UniProtKB-UniRule"/>
</dbReference>
<feature type="active site" description="Proton acceptor" evidence="12 13">
    <location>
        <position position="341"/>
    </location>
</feature>
<evidence type="ECO:0000256" key="6">
    <source>
        <dbReference type="ARBA" id="ARBA00022525"/>
    </source>
</evidence>
<dbReference type="InterPro" id="IPR020811">
    <property type="entry name" value="Enolase_N"/>
</dbReference>
<feature type="active site" description="Proton donor" evidence="12 13">
    <location>
        <position position="209"/>
    </location>
</feature>
<evidence type="ECO:0000256" key="7">
    <source>
        <dbReference type="ARBA" id="ARBA00022723"/>
    </source>
</evidence>
<feature type="binding site" evidence="12 15">
    <location>
        <position position="316"/>
    </location>
    <ligand>
        <name>Mg(2+)</name>
        <dbReference type="ChEBI" id="CHEBI:18420"/>
    </ligand>
</feature>
<feature type="domain" description="Enolase N-terminal" evidence="17">
    <location>
        <begin position="4"/>
        <end position="134"/>
    </location>
</feature>
<evidence type="ECO:0000256" key="2">
    <source>
        <dbReference type="ARBA" id="ARBA00009604"/>
    </source>
</evidence>
<comment type="cofactor">
    <cofactor evidence="12">
        <name>Mg(2+)</name>
        <dbReference type="ChEBI" id="CHEBI:18420"/>
    </cofactor>
    <text evidence="12">Binds a second Mg(2+) ion via substrate during catalysis.</text>
</comment>
<evidence type="ECO:0000256" key="15">
    <source>
        <dbReference type="PIRSR" id="PIRSR001400-3"/>
    </source>
</evidence>
<comment type="pathway">
    <text evidence="1 12">Carbohydrate degradation; glycolysis; pyruvate from D-glyceraldehyde 3-phosphate: step 4/5.</text>
</comment>
<keyword evidence="18" id="KW-0670">Pyruvate</keyword>
<dbReference type="Proteomes" id="UP000510934">
    <property type="component" value="Chromosome"/>
</dbReference>
<feature type="domain" description="Enolase C-terminal TIM barrel" evidence="16">
    <location>
        <begin position="143"/>
        <end position="429"/>
    </location>
</feature>
<dbReference type="FunFam" id="3.30.390.10:FF:000001">
    <property type="entry name" value="Enolase"/>
    <property type="match status" value="1"/>
</dbReference>
<dbReference type="Gene3D" id="3.30.390.10">
    <property type="entry name" value="Enolase-like, N-terminal domain"/>
    <property type="match status" value="1"/>
</dbReference>
<dbReference type="InterPro" id="IPR020809">
    <property type="entry name" value="Enolase_CS"/>
</dbReference>
<dbReference type="EC" id="4.2.1.11" evidence="3 12"/>
<comment type="function">
    <text evidence="11 12">Catalyzes the reversible conversion of 2-phosphoglycerate (2-PG) into phosphoenolpyruvate (PEP). It is essential for the degradation of carbohydrates via glycolysis.</text>
</comment>
<evidence type="ECO:0000313" key="19">
    <source>
        <dbReference type="Proteomes" id="UP000510934"/>
    </source>
</evidence>
<feature type="binding site" evidence="14">
    <location>
        <position position="168"/>
    </location>
    <ligand>
        <name>substrate</name>
    </ligand>
</feature>
<dbReference type="CDD" id="cd03313">
    <property type="entry name" value="enolase"/>
    <property type="match status" value="1"/>
</dbReference>
<evidence type="ECO:0000256" key="4">
    <source>
        <dbReference type="ARBA" id="ARBA00017068"/>
    </source>
</evidence>
<keyword evidence="9 12" id="KW-0324">Glycolysis</keyword>
<evidence type="ECO:0000313" key="18">
    <source>
        <dbReference type="EMBL" id="QLJ15445.1"/>
    </source>
</evidence>
<dbReference type="GO" id="GO:0000015">
    <property type="term" value="C:phosphopyruvate hydratase complex"/>
    <property type="evidence" value="ECO:0007669"/>
    <property type="project" value="InterPro"/>
</dbReference>
<evidence type="ECO:0000256" key="14">
    <source>
        <dbReference type="PIRSR" id="PIRSR001400-2"/>
    </source>
</evidence>
<dbReference type="AlphaFoldDB" id="A0A1Y5LAD0"/>
<keyword evidence="8 12" id="KW-0460">Magnesium</keyword>
<dbReference type="GO" id="GO:0005576">
    <property type="term" value="C:extracellular region"/>
    <property type="evidence" value="ECO:0007669"/>
    <property type="project" value="UniProtKB-SubCell"/>
</dbReference>
<dbReference type="InterPro" id="IPR000941">
    <property type="entry name" value="Enolase"/>
</dbReference>
<feature type="binding site" evidence="12">
    <location>
        <position position="370"/>
    </location>
    <ligand>
        <name>(2R)-2-phosphoglycerate</name>
        <dbReference type="ChEBI" id="CHEBI:58289"/>
    </ligand>
</feature>
<evidence type="ECO:0000256" key="11">
    <source>
        <dbReference type="ARBA" id="ARBA00045763"/>
    </source>
</evidence>
<evidence type="ECO:0000259" key="17">
    <source>
        <dbReference type="SMART" id="SM01193"/>
    </source>
</evidence>
<keyword evidence="7 12" id="KW-0479">Metal-binding</keyword>
<dbReference type="Pfam" id="PF03952">
    <property type="entry name" value="Enolase_N"/>
    <property type="match status" value="1"/>
</dbReference>
<feature type="binding site" evidence="12 15">
    <location>
        <position position="289"/>
    </location>
    <ligand>
        <name>Mg(2+)</name>
        <dbReference type="ChEBI" id="CHEBI:18420"/>
    </ligand>
</feature>
<comment type="catalytic activity">
    <reaction evidence="12">
        <text>(2R)-2-phosphoglycerate = phosphoenolpyruvate + H2O</text>
        <dbReference type="Rhea" id="RHEA:10164"/>
        <dbReference type="ChEBI" id="CHEBI:15377"/>
        <dbReference type="ChEBI" id="CHEBI:58289"/>
        <dbReference type="ChEBI" id="CHEBI:58702"/>
        <dbReference type="EC" id="4.2.1.11"/>
    </reaction>
</comment>
<feature type="binding site" evidence="14">
    <location>
        <begin position="368"/>
        <end position="371"/>
    </location>
    <ligand>
        <name>substrate</name>
    </ligand>
</feature>
<evidence type="ECO:0000256" key="5">
    <source>
        <dbReference type="ARBA" id="ARBA00022490"/>
    </source>
</evidence>